<organism evidence="2 3">
    <name type="scientific">Trichoderma asperellum (strain ATCC 204424 / CBS 433.97 / NBRC 101777)</name>
    <dbReference type="NCBI Taxonomy" id="1042311"/>
    <lineage>
        <taxon>Eukaryota</taxon>
        <taxon>Fungi</taxon>
        <taxon>Dikarya</taxon>
        <taxon>Ascomycota</taxon>
        <taxon>Pezizomycotina</taxon>
        <taxon>Sordariomycetes</taxon>
        <taxon>Hypocreomycetidae</taxon>
        <taxon>Hypocreales</taxon>
        <taxon>Hypocreaceae</taxon>
        <taxon>Trichoderma</taxon>
    </lineage>
</organism>
<evidence type="ECO:0008006" key="4">
    <source>
        <dbReference type="Google" id="ProtNLM"/>
    </source>
</evidence>
<reference evidence="2 3" key="1">
    <citation type="submission" date="2016-07" db="EMBL/GenBank/DDBJ databases">
        <title>Multiple horizontal gene transfer events from other fungi enriched the ability of initially mycotrophic Trichoderma (Ascomycota) to feed on dead plant biomass.</title>
        <authorList>
            <consortium name="DOE Joint Genome Institute"/>
            <person name="Aerts A."/>
            <person name="Atanasova L."/>
            <person name="Chenthamara K."/>
            <person name="Zhang J."/>
            <person name="Grujic M."/>
            <person name="Henrissat B."/>
            <person name="Kuo A."/>
            <person name="Salamov A."/>
            <person name="Lipzen A."/>
            <person name="Labutti K."/>
            <person name="Barry K."/>
            <person name="Miao Y."/>
            <person name="Rahimi M.J."/>
            <person name="Shen Q."/>
            <person name="Grigoriev I.V."/>
            <person name="Kubicek C.P."/>
            <person name="Druzhinina I.S."/>
        </authorList>
    </citation>
    <scope>NUCLEOTIDE SEQUENCE [LARGE SCALE GENOMIC DNA]</scope>
    <source>
        <strain evidence="2 3">CBS 433.97</strain>
    </source>
</reference>
<dbReference type="AlphaFoldDB" id="A0A2T3YVG8"/>
<keyword evidence="1" id="KW-0812">Transmembrane</keyword>
<protein>
    <recommendedName>
        <fullName evidence="4">Transmembrane protein</fullName>
    </recommendedName>
</protein>
<proteinExistence type="predicted"/>
<evidence type="ECO:0000313" key="2">
    <source>
        <dbReference type="EMBL" id="PTB36526.1"/>
    </source>
</evidence>
<keyword evidence="3" id="KW-1185">Reference proteome</keyword>
<gene>
    <name evidence="2" type="ORF">M441DRAFT_280605</name>
</gene>
<feature type="transmembrane region" description="Helical" evidence="1">
    <location>
        <begin position="9"/>
        <end position="30"/>
    </location>
</feature>
<keyword evidence="1" id="KW-1133">Transmembrane helix</keyword>
<sequence>MHAAPERVFYFYIHLFLFGYSSFLFSRLHYCYPNFIPRPSSLFSFYVLPFPLVNSLGEASAADALGRRQEIVRPVNVLAAEAPEPSRATSLEPRSWGSRLARYLERLRLQLGLLLVLRTSPRSTAGLALAVAGVAPSQGTARRFTLPSTRGMAAP</sequence>
<evidence type="ECO:0000256" key="1">
    <source>
        <dbReference type="SAM" id="Phobius"/>
    </source>
</evidence>
<name>A0A2T3YVG8_TRIA4</name>
<evidence type="ECO:0000313" key="3">
    <source>
        <dbReference type="Proteomes" id="UP000240493"/>
    </source>
</evidence>
<accession>A0A2T3YVG8</accession>
<dbReference type="Proteomes" id="UP000240493">
    <property type="component" value="Unassembled WGS sequence"/>
</dbReference>
<keyword evidence="1" id="KW-0472">Membrane</keyword>
<dbReference type="EMBL" id="KZ679270">
    <property type="protein sequence ID" value="PTB36526.1"/>
    <property type="molecule type" value="Genomic_DNA"/>
</dbReference>